<protein>
    <recommendedName>
        <fullName evidence="4">DOMON domain-containing protein</fullName>
    </recommendedName>
</protein>
<organism evidence="2 3">
    <name type="scientific">Pedobacter flavus</name>
    <dbReference type="NCBI Taxonomy" id="3113906"/>
    <lineage>
        <taxon>Bacteria</taxon>
        <taxon>Pseudomonadati</taxon>
        <taxon>Bacteroidota</taxon>
        <taxon>Sphingobacteriia</taxon>
        <taxon>Sphingobacteriales</taxon>
        <taxon>Sphingobacteriaceae</taxon>
        <taxon>Pedobacter</taxon>
    </lineage>
</organism>
<sequence>MKTLKLSFLMLLLSSITFAQKFNPEIKDGSTMGAYAIMGGDEIEVVFTLSKSDNGLGMKWAVLGYGEGVFQMSKAAVENGKSIFAGQPAPGVVTLGDHETFGLVSKSAFKQLKEQNTFEYNSFKFLNKVPSETFKLNGKEADVMHVVSENGAMKLWILNNPDFPLIVQSSGMPIDIIVTDIK</sequence>
<keyword evidence="1" id="KW-0732">Signal</keyword>
<dbReference type="EMBL" id="JAZDQU010000002">
    <property type="protein sequence ID" value="MEE1885062.1"/>
    <property type="molecule type" value="Genomic_DNA"/>
</dbReference>
<evidence type="ECO:0000313" key="2">
    <source>
        <dbReference type="EMBL" id="MEE1885062.1"/>
    </source>
</evidence>
<comment type="caution">
    <text evidence="2">The sequence shown here is derived from an EMBL/GenBank/DDBJ whole genome shotgun (WGS) entry which is preliminary data.</text>
</comment>
<feature type="chain" id="PRO_5046984699" description="DOMON domain-containing protein" evidence="1">
    <location>
        <begin position="20"/>
        <end position="182"/>
    </location>
</feature>
<evidence type="ECO:0008006" key="4">
    <source>
        <dbReference type="Google" id="ProtNLM"/>
    </source>
</evidence>
<name>A0ABU7H1W2_9SPHI</name>
<proteinExistence type="predicted"/>
<dbReference type="Proteomes" id="UP001337681">
    <property type="component" value="Unassembled WGS sequence"/>
</dbReference>
<evidence type="ECO:0000256" key="1">
    <source>
        <dbReference type="SAM" id="SignalP"/>
    </source>
</evidence>
<keyword evidence="3" id="KW-1185">Reference proteome</keyword>
<gene>
    <name evidence="2" type="ORF">VRU49_06460</name>
</gene>
<dbReference type="RefSeq" id="WP_330145966.1">
    <property type="nucleotide sequence ID" value="NZ_JAZDQU010000002.1"/>
</dbReference>
<accession>A0ABU7H1W2</accession>
<evidence type="ECO:0000313" key="3">
    <source>
        <dbReference type="Proteomes" id="UP001337681"/>
    </source>
</evidence>
<reference evidence="2 3" key="1">
    <citation type="submission" date="2024-01" db="EMBL/GenBank/DDBJ databases">
        <title>Pedobacter sp. nov., isolated from oil-contaminated soil.</title>
        <authorList>
            <person name="Le N.T.T."/>
        </authorList>
    </citation>
    <scope>NUCLEOTIDE SEQUENCE [LARGE SCALE GENOMIC DNA]</scope>
    <source>
        <strain evidence="2 3">VNH31</strain>
    </source>
</reference>
<feature type="signal peptide" evidence="1">
    <location>
        <begin position="1"/>
        <end position="19"/>
    </location>
</feature>